<dbReference type="Pfam" id="PF02469">
    <property type="entry name" value="Fasciclin"/>
    <property type="match status" value="3"/>
</dbReference>
<dbReference type="InterPro" id="IPR000782">
    <property type="entry name" value="FAS1_domain"/>
</dbReference>
<dbReference type="PANTHER" id="PTHR10900">
    <property type="entry name" value="PERIOSTIN-RELATED"/>
    <property type="match status" value="1"/>
</dbReference>
<feature type="domain" description="FAS1" evidence="1">
    <location>
        <begin position="174"/>
        <end position="320"/>
    </location>
</feature>
<dbReference type="SUPFAM" id="SSF82153">
    <property type="entry name" value="FAS1 domain"/>
    <property type="match status" value="3"/>
</dbReference>
<sequence>MLCFLSFGIFSCSDDDDNSNYNNPGNLPNLVEAAETAGLTTLLDAVAAVDGLGETLLSQEEITVFAPTNQAFANALAAYEVETLPELVEAIGGVGNLETVLGFHVVPAVALSANLQAEQSFVTLADQEIIVRKNNGVITIEDALGNEATVANADVLIENGVVHVIDEVLLPILPEAPLPNLVEAAEAADLNVLLQAIGAIDGLDQQLLDAEAITVFAPTDEAFGNLLTALEVADLNELVQTIGLENLETVLGFHVVPAVAFAADLPEGASNFTTLAGQELTVTRTGDAVSVTDTEGSTYNVTIPNVAIENGVVHVIDGVVLPELASNLPNLIEAAQEAGLTTLLAAISAVDGLDQQLLDAEAITVFAPTNNAFENALNAFEVESLDELVAAIGGVDNLATVLGFHVIPAVAFAEDLPEGSTEYNTLAGQDLTVTRTGSTVEVTDTTGATYAVVTANVEIENGVVHVIDEGVLLPALETSESVGMTVENDGASAYFVSDIQGDENVTTLNENNSTWTLTIGTRYVLNVTGASSHPFALRNAAGDLLIAQNGASADFQNDADVDVQIDGNVISFTLTPDLANAVDNYVCTVHGSMSGSITVN</sequence>
<gene>
    <name evidence="2" type="ORF">GCM10010831_18980</name>
</gene>
<dbReference type="InterPro" id="IPR050904">
    <property type="entry name" value="Adhesion/Biosynth-related"/>
</dbReference>
<dbReference type="Gene3D" id="2.30.180.10">
    <property type="entry name" value="FAS1 domain"/>
    <property type="match status" value="3"/>
</dbReference>
<feature type="domain" description="FAS1" evidence="1">
    <location>
        <begin position="23"/>
        <end position="169"/>
    </location>
</feature>
<dbReference type="InterPro" id="IPR036378">
    <property type="entry name" value="FAS1_dom_sf"/>
</dbReference>
<dbReference type="Proteomes" id="UP000599688">
    <property type="component" value="Unassembled WGS sequence"/>
</dbReference>
<dbReference type="PANTHER" id="PTHR10900:SF77">
    <property type="entry name" value="FI19380P1"/>
    <property type="match status" value="1"/>
</dbReference>
<reference evidence="2 3" key="1">
    <citation type="journal article" date="2014" name="Int. J. Syst. Evol. Microbiol.">
        <title>Complete genome sequence of Corynebacterium casei LMG S-19264T (=DSM 44701T), isolated from a smear-ripened cheese.</title>
        <authorList>
            <consortium name="US DOE Joint Genome Institute (JGI-PGF)"/>
            <person name="Walter F."/>
            <person name="Albersmeier A."/>
            <person name="Kalinowski J."/>
            <person name="Ruckert C."/>
        </authorList>
    </citation>
    <scope>NUCLEOTIDE SEQUENCE [LARGE SCALE GENOMIC DNA]</scope>
    <source>
        <strain evidence="2 3">CGMCC 1.12925</strain>
    </source>
</reference>
<protein>
    <recommendedName>
        <fullName evidence="1">FAS1 domain-containing protein</fullName>
    </recommendedName>
</protein>
<proteinExistence type="predicted"/>
<evidence type="ECO:0000313" key="2">
    <source>
        <dbReference type="EMBL" id="GGE17975.1"/>
    </source>
</evidence>
<keyword evidence="3" id="KW-1185">Reference proteome</keyword>
<dbReference type="PROSITE" id="PS50213">
    <property type="entry name" value="FAS1"/>
    <property type="match status" value="3"/>
</dbReference>
<accession>A0A917EAA8</accession>
<name>A0A917EAA8_9FLAO</name>
<feature type="domain" description="FAS1" evidence="1">
    <location>
        <begin position="328"/>
        <end position="471"/>
    </location>
</feature>
<comment type="caution">
    <text evidence="2">The sequence shown here is derived from an EMBL/GenBank/DDBJ whole genome shotgun (WGS) entry which is preliminary data.</text>
</comment>
<dbReference type="GO" id="GO:0005615">
    <property type="term" value="C:extracellular space"/>
    <property type="evidence" value="ECO:0007669"/>
    <property type="project" value="TreeGrafter"/>
</dbReference>
<dbReference type="SMART" id="SM00554">
    <property type="entry name" value="FAS1"/>
    <property type="match status" value="3"/>
</dbReference>
<dbReference type="AlphaFoldDB" id="A0A917EAA8"/>
<dbReference type="EMBL" id="BMGL01000010">
    <property type="protein sequence ID" value="GGE17975.1"/>
    <property type="molecule type" value="Genomic_DNA"/>
</dbReference>
<organism evidence="2 3">
    <name type="scientific">Psychroflexus salis</name>
    <dbReference type="NCBI Taxonomy" id="1526574"/>
    <lineage>
        <taxon>Bacteria</taxon>
        <taxon>Pseudomonadati</taxon>
        <taxon>Bacteroidota</taxon>
        <taxon>Flavobacteriia</taxon>
        <taxon>Flavobacteriales</taxon>
        <taxon>Flavobacteriaceae</taxon>
        <taxon>Psychroflexus</taxon>
    </lineage>
</organism>
<evidence type="ECO:0000259" key="1">
    <source>
        <dbReference type="PROSITE" id="PS50213"/>
    </source>
</evidence>
<evidence type="ECO:0000313" key="3">
    <source>
        <dbReference type="Proteomes" id="UP000599688"/>
    </source>
</evidence>